<accession>A0A1E5SZI6</accession>
<organism evidence="2 3">
    <name type="scientific">Roseivirga misakiensis</name>
    <dbReference type="NCBI Taxonomy" id="1563681"/>
    <lineage>
        <taxon>Bacteria</taxon>
        <taxon>Pseudomonadati</taxon>
        <taxon>Bacteroidota</taxon>
        <taxon>Cytophagia</taxon>
        <taxon>Cytophagales</taxon>
        <taxon>Roseivirgaceae</taxon>
        <taxon>Roseivirga</taxon>
    </lineage>
</organism>
<dbReference type="EMBL" id="MDGQ01000005">
    <property type="protein sequence ID" value="OEK04540.1"/>
    <property type="molecule type" value="Genomic_DNA"/>
</dbReference>
<evidence type="ECO:0000313" key="3">
    <source>
        <dbReference type="Proteomes" id="UP000095552"/>
    </source>
</evidence>
<dbReference type="OrthoDB" id="983124at2"/>
<dbReference type="STRING" id="1563681.BFP71_13825"/>
<protein>
    <submittedName>
        <fullName evidence="2">Uncharacterized protein</fullName>
    </submittedName>
</protein>
<feature type="region of interest" description="Disordered" evidence="1">
    <location>
        <begin position="115"/>
        <end position="134"/>
    </location>
</feature>
<gene>
    <name evidence="2" type="ORF">BFP71_13825</name>
</gene>
<keyword evidence="3" id="KW-1185">Reference proteome</keyword>
<evidence type="ECO:0000313" key="2">
    <source>
        <dbReference type="EMBL" id="OEK04540.1"/>
    </source>
</evidence>
<proteinExistence type="predicted"/>
<evidence type="ECO:0000256" key="1">
    <source>
        <dbReference type="SAM" id="MobiDB-lite"/>
    </source>
</evidence>
<sequence>MRDFGSLKIMEQGIEIMSTTSHLKKTCVQTDLAGLIKEINLLAIQIPSNIAASSADKTSDNYEIGLKKALSSVRDIENKLEDVIPETPLTHPLNRLKQLVSKEEALIEHALNHSKARKQNRPLKRSRLSVVSGKSRSAMPKIKVSQGLQVELF</sequence>
<reference evidence="2 3" key="1">
    <citation type="submission" date="2016-08" db="EMBL/GenBank/DDBJ databases">
        <title>Draft genome of Fabibacter sp. strain SK-8.</title>
        <authorList>
            <person name="Wong S.-K."/>
            <person name="Hamasaki K."/>
            <person name="Yoshizawa S."/>
        </authorList>
    </citation>
    <scope>NUCLEOTIDE SEQUENCE [LARGE SCALE GENOMIC DNA]</scope>
    <source>
        <strain evidence="2 3">SK-8</strain>
    </source>
</reference>
<feature type="compositionally biased region" description="Basic residues" evidence="1">
    <location>
        <begin position="115"/>
        <end position="127"/>
    </location>
</feature>
<dbReference type="Proteomes" id="UP000095552">
    <property type="component" value="Unassembled WGS sequence"/>
</dbReference>
<dbReference type="AlphaFoldDB" id="A0A1E5SZI6"/>
<dbReference type="RefSeq" id="WP_069836045.1">
    <property type="nucleotide sequence ID" value="NZ_MDGQ01000005.1"/>
</dbReference>
<comment type="caution">
    <text evidence="2">The sequence shown here is derived from an EMBL/GenBank/DDBJ whole genome shotgun (WGS) entry which is preliminary data.</text>
</comment>
<name>A0A1E5SZI6_9BACT</name>